<gene>
    <name evidence="2" type="ORF">EHUX00137_LOCUS40505</name>
</gene>
<feature type="region of interest" description="Disordered" evidence="1">
    <location>
        <begin position="74"/>
        <end position="96"/>
    </location>
</feature>
<feature type="compositionally biased region" description="Low complexity" evidence="1">
    <location>
        <begin position="81"/>
        <end position="90"/>
    </location>
</feature>
<sequence length="207" mass="21679">MPEGVEVGGFCVATAPHAGERRRFKAVLLGVRSSGVPLHVKFVGTEAGEPFTQLSAPSTATTFLFASQVSAWTPPEQRPGAAAASPSSAAENRKLRVRSSASGLVLPRTGVPAGPAAGAAGAEGWLSGGPHVGQRLLRRLEGHGDIGAVVRLYLPPGEAEDEPALWRIEHDDGDGEDLEENELLEAIARRKGRLRTPSHVSRAPPPL</sequence>
<dbReference type="AlphaFoldDB" id="A0A7S3X0N9"/>
<name>A0A7S3X0N9_EMIHU</name>
<accession>A0A7S3X0N9</accession>
<dbReference type="EMBL" id="HBIR01051902">
    <property type="protein sequence ID" value="CAE0587763.1"/>
    <property type="molecule type" value="Transcribed_RNA"/>
</dbReference>
<protein>
    <submittedName>
        <fullName evidence="2">Uncharacterized protein</fullName>
    </submittedName>
</protein>
<evidence type="ECO:0000256" key="1">
    <source>
        <dbReference type="SAM" id="MobiDB-lite"/>
    </source>
</evidence>
<evidence type="ECO:0000313" key="2">
    <source>
        <dbReference type="EMBL" id="CAE0587763.1"/>
    </source>
</evidence>
<proteinExistence type="predicted"/>
<organism evidence="2">
    <name type="scientific">Emiliania huxleyi</name>
    <name type="common">Coccolithophore</name>
    <name type="synonym">Pontosphaera huxleyi</name>
    <dbReference type="NCBI Taxonomy" id="2903"/>
    <lineage>
        <taxon>Eukaryota</taxon>
        <taxon>Haptista</taxon>
        <taxon>Haptophyta</taxon>
        <taxon>Prymnesiophyceae</taxon>
        <taxon>Isochrysidales</taxon>
        <taxon>Noelaerhabdaceae</taxon>
        <taxon>Emiliania</taxon>
    </lineage>
</organism>
<reference evidence="2" key="1">
    <citation type="submission" date="2021-01" db="EMBL/GenBank/DDBJ databases">
        <authorList>
            <person name="Corre E."/>
            <person name="Pelletier E."/>
            <person name="Niang G."/>
            <person name="Scheremetjew M."/>
            <person name="Finn R."/>
            <person name="Kale V."/>
            <person name="Holt S."/>
            <person name="Cochrane G."/>
            <person name="Meng A."/>
            <person name="Brown T."/>
            <person name="Cohen L."/>
        </authorList>
    </citation>
    <scope>NUCLEOTIDE SEQUENCE</scope>
    <source>
        <strain evidence="2">379</strain>
    </source>
</reference>